<evidence type="ECO:0000313" key="4">
    <source>
        <dbReference type="Ensembl" id="ENSSGRP00000040179.1"/>
    </source>
</evidence>
<evidence type="ECO:0000256" key="1">
    <source>
        <dbReference type="ARBA" id="ARBA00023157"/>
    </source>
</evidence>
<dbReference type="GO" id="GO:0050482">
    <property type="term" value="P:arachidonate secretion"/>
    <property type="evidence" value="ECO:0007669"/>
    <property type="project" value="InterPro"/>
</dbReference>
<dbReference type="Pfam" id="PF00068">
    <property type="entry name" value="Phospholip_A2_1"/>
    <property type="match status" value="1"/>
</dbReference>
<dbReference type="SMART" id="SM00085">
    <property type="entry name" value="PA2c"/>
    <property type="match status" value="1"/>
</dbReference>
<keyword evidence="5" id="KW-1185">Reference proteome</keyword>
<evidence type="ECO:0000259" key="3">
    <source>
        <dbReference type="SMART" id="SM00085"/>
    </source>
</evidence>
<organism evidence="4 5">
    <name type="scientific">Sinocyclocheilus grahami</name>
    <name type="common">Dianchi golden-line fish</name>
    <name type="synonym">Barbus grahami</name>
    <dbReference type="NCBI Taxonomy" id="75366"/>
    <lineage>
        <taxon>Eukaryota</taxon>
        <taxon>Metazoa</taxon>
        <taxon>Chordata</taxon>
        <taxon>Craniata</taxon>
        <taxon>Vertebrata</taxon>
        <taxon>Euteleostomi</taxon>
        <taxon>Actinopterygii</taxon>
        <taxon>Neopterygii</taxon>
        <taxon>Teleostei</taxon>
        <taxon>Ostariophysi</taxon>
        <taxon>Cypriniformes</taxon>
        <taxon>Cyprinidae</taxon>
        <taxon>Cyprininae</taxon>
        <taxon>Sinocyclocheilus</taxon>
    </lineage>
</organism>
<dbReference type="GO" id="GO:0006644">
    <property type="term" value="P:phospholipid metabolic process"/>
    <property type="evidence" value="ECO:0007669"/>
    <property type="project" value="InterPro"/>
</dbReference>
<dbReference type="GO" id="GO:0004623">
    <property type="term" value="F:phospholipase A2 activity"/>
    <property type="evidence" value="ECO:0007669"/>
    <property type="project" value="InterPro"/>
</dbReference>
<name>A0A672MSP8_SINGR</name>
<evidence type="ECO:0000313" key="5">
    <source>
        <dbReference type="Proteomes" id="UP000472262"/>
    </source>
</evidence>
<protein>
    <recommendedName>
        <fullName evidence="3">Phospholipase A2-like central domain-containing protein</fullName>
    </recommendedName>
</protein>
<reference evidence="4" key="2">
    <citation type="submission" date="2025-09" db="UniProtKB">
        <authorList>
            <consortium name="Ensembl"/>
        </authorList>
    </citation>
    <scope>IDENTIFICATION</scope>
</reference>
<dbReference type="SUPFAM" id="SSF48619">
    <property type="entry name" value="Phospholipase A2, PLA2"/>
    <property type="match status" value="1"/>
</dbReference>
<comment type="similarity">
    <text evidence="2">Belongs to the phospholipase A2 family.</text>
</comment>
<dbReference type="Gene3D" id="1.20.90.10">
    <property type="entry name" value="Phospholipase A2 domain"/>
    <property type="match status" value="1"/>
</dbReference>
<keyword evidence="1" id="KW-1015">Disulfide bond</keyword>
<dbReference type="Ensembl" id="ENSSGRT00000043065.1">
    <property type="protein sequence ID" value="ENSSGRP00000040179.1"/>
    <property type="gene ID" value="ENSSGRG00000021919.1"/>
</dbReference>
<dbReference type="InterPro" id="IPR036444">
    <property type="entry name" value="PLipase_A2_dom_sf"/>
</dbReference>
<dbReference type="PROSITE" id="PS00119">
    <property type="entry name" value="PA2_ASP"/>
    <property type="match status" value="1"/>
</dbReference>
<evidence type="ECO:0000256" key="2">
    <source>
        <dbReference type="RuleBase" id="RU003654"/>
    </source>
</evidence>
<feature type="domain" description="Phospholipase A2-like central" evidence="3">
    <location>
        <begin position="23"/>
        <end position="128"/>
    </location>
</feature>
<dbReference type="InterPro" id="IPR033112">
    <property type="entry name" value="PLA2_Asp_AS"/>
</dbReference>
<proteinExistence type="inferred from homology"/>
<dbReference type="InterPro" id="IPR016090">
    <property type="entry name" value="PLA2-like_dom"/>
</dbReference>
<dbReference type="AlphaFoldDB" id="A0A672MSP8"/>
<reference evidence="4" key="1">
    <citation type="submission" date="2025-08" db="UniProtKB">
        <authorList>
            <consortium name="Ensembl"/>
        </authorList>
    </citation>
    <scope>IDENTIFICATION</scope>
</reference>
<dbReference type="InParanoid" id="A0A672MSP8"/>
<accession>A0A672MSP8</accession>
<dbReference type="Proteomes" id="UP000472262">
    <property type="component" value="Unassembled WGS sequence"/>
</dbReference>
<sequence length="160" mass="17967">MAVYLVILITVITLVIFTVTLPTCKYFEDMIKCTVPDSSPIYIYIYINHTVRSESFSITLESCSSLFDDPYTNIYEYKCDENTKTVTCLDSNDECDMFICQCDKTAAECFAQAPYNASNNHLSSSVCSSASKDISSFLITLTAFMVTLTPLYSNKMPCNK</sequence>